<reference evidence="2" key="2">
    <citation type="submission" date="2021-08" db="EMBL/GenBank/DDBJ databases">
        <authorList>
            <person name="Tani A."/>
            <person name="Ola A."/>
            <person name="Ogura Y."/>
            <person name="Katsura K."/>
            <person name="Hayashi T."/>
        </authorList>
    </citation>
    <scope>NUCLEOTIDE SEQUENCE</scope>
    <source>
        <strain evidence="2">DSM 16372</strain>
    </source>
</reference>
<reference evidence="2" key="1">
    <citation type="journal article" date="2016" name="Front. Microbiol.">
        <title>Genome Sequence of the Piezophilic, Mesophilic Sulfate-Reducing Bacterium Desulfovibrio indicus J2T.</title>
        <authorList>
            <person name="Cao J."/>
            <person name="Maignien L."/>
            <person name="Shao Z."/>
            <person name="Alain K."/>
            <person name="Jebbar M."/>
        </authorList>
    </citation>
    <scope>NUCLEOTIDE SEQUENCE</scope>
    <source>
        <strain evidence="2">DSM 16372</strain>
    </source>
</reference>
<evidence type="ECO:0000256" key="1">
    <source>
        <dbReference type="SAM" id="MobiDB-lite"/>
    </source>
</evidence>
<accession>A0AAV4ZU95</accession>
<organism evidence="2 3">
    <name type="scientific">Methylobacterium hispanicum</name>
    <dbReference type="NCBI Taxonomy" id="270350"/>
    <lineage>
        <taxon>Bacteria</taxon>
        <taxon>Pseudomonadati</taxon>
        <taxon>Pseudomonadota</taxon>
        <taxon>Alphaproteobacteria</taxon>
        <taxon>Hyphomicrobiales</taxon>
        <taxon>Methylobacteriaceae</taxon>
        <taxon>Methylobacterium</taxon>
    </lineage>
</organism>
<proteinExistence type="predicted"/>
<sequence length="152" mass="16585">MPRQPLIDVEGPGPNTRISWTYTDGSNHKHTHRSVYAGRISVGQAAVLVSKLTQGGEFVPADVGMSMLQLVVNGFWHPTLDHAWHTLDAVEVSRESPDADTDLVVLVERWAALKEWDPDAAEEKLSEELGPPPDQDDEEEDADEPASPAPAA</sequence>
<comment type="caution">
    <text evidence="2">The sequence shown here is derived from an EMBL/GenBank/DDBJ whole genome shotgun (WGS) entry which is preliminary data.</text>
</comment>
<dbReference type="Proteomes" id="UP001055247">
    <property type="component" value="Unassembled WGS sequence"/>
</dbReference>
<keyword evidence="3" id="KW-1185">Reference proteome</keyword>
<dbReference type="RefSeq" id="WP_238231540.1">
    <property type="nucleotide sequence ID" value="NZ_BPQO01000029.1"/>
</dbReference>
<evidence type="ECO:0000313" key="3">
    <source>
        <dbReference type="Proteomes" id="UP001055247"/>
    </source>
</evidence>
<dbReference type="EMBL" id="BPQO01000029">
    <property type="protein sequence ID" value="GJD91570.1"/>
    <property type="molecule type" value="Genomic_DNA"/>
</dbReference>
<feature type="compositionally biased region" description="Basic and acidic residues" evidence="1">
    <location>
        <begin position="117"/>
        <end position="127"/>
    </location>
</feature>
<gene>
    <name evidence="2" type="ORF">BHAOGJBA_5118</name>
</gene>
<name>A0AAV4ZU95_9HYPH</name>
<dbReference type="AlphaFoldDB" id="A0AAV4ZU95"/>
<feature type="region of interest" description="Disordered" evidence="1">
    <location>
        <begin position="117"/>
        <end position="152"/>
    </location>
</feature>
<protein>
    <submittedName>
        <fullName evidence="2">Uncharacterized protein</fullName>
    </submittedName>
</protein>
<evidence type="ECO:0000313" key="2">
    <source>
        <dbReference type="EMBL" id="GJD91570.1"/>
    </source>
</evidence>
<feature type="compositionally biased region" description="Acidic residues" evidence="1">
    <location>
        <begin position="134"/>
        <end position="144"/>
    </location>
</feature>